<dbReference type="InterPro" id="IPR045357">
    <property type="entry name" value="Aminopeptidase_N-like_N"/>
</dbReference>
<gene>
    <name evidence="20" type="ORF">DOP62_11375</name>
</gene>
<feature type="domain" description="Aminopeptidase N-like N-terminal" evidence="19">
    <location>
        <begin position="38"/>
        <end position="211"/>
    </location>
</feature>
<dbReference type="AlphaFoldDB" id="A0AAN1QPZ8"/>
<keyword evidence="12" id="KW-0378">Hydrolase</keyword>
<dbReference type="EC" id="3.4.11.2" evidence="5"/>
<accession>A0AAN1QPZ8</accession>
<dbReference type="SUPFAM" id="SSF63737">
    <property type="entry name" value="Leukotriene A4 hydrolase N-terminal domain"/>
    <property type="match status" value="1"/>
</dbReference>
<dbReference type="Pfam" id="PF13646">
    <property type="entry name" value="HEAT_2"/>
    <property type="match status" value="2"/>
</dbReference>
<dbReference type="InterPro" id="IPR014782">
    <property type="entry name" value="Peptidase_M1_dom"/>
</dbReference>
<keyword evidence="13" id="KW-0862">Zinc</keyword>
<dbReference type="InterPro" id="IPR016024">
    <property type="entry name" value="ARM-type_fold"/>
</dbReference>
<dbReference type="GO" id="GO:0043171">
    <property type="term" value="P:peptide catabolic process"/>
    <property type="evidence" value="ECO:0007669"/>
    <property type="project" value="TreeGrafter"/>
</dbReference>
<dbReference type="Pfam" id="PF01433">
    <property type="entry name" value="Peptidase_M1"/>
    <property type="match status" value="1"/>
</dbReference>
<evidence type="ECO:0000259" key="19">
    <source>
        <dbReference type="Pfam" id="PF17900"/>
    </source>
</evidence>
<evidence type="ECO:0000256" key="15">
    <source>
        <dbReference type="ARBA" id="ARBA00029811"/>
    </source>
</evidence>
<keyword evidence="17" id="KW-0175">Coiled coil</keyword>
<evidence type="ECO:0000256" key="11">
    <source>
        <dbReference type="ARBA" id="ARBA00022738"/>
    </source>
</evidence>
<evidence type="ECO:0000256" key="2">
    <source>
        <dbReference type="ARBA" id="ARBA00001947"/>
    </source>
</evidence>
<dbReference type="SUPFAM" id="SSF55486">
    <property type="entry name" value="Metalloproteases ('zincins'), catalytic domain"/>
    <property type="match status" value="1"/>
</dbReference>
<keyword evidence="11" id="KW-0605">Phycobilisome</keyword>
<evidence type="ECO:0000313" key="21">
    <source>
        <dbReference type="Proteomes" id="UP000267249"/>
    </source>
</evidence>
<keyword evidence="8" id="KW-0042">Antenna complex</keyword>
<dbReference type="GO" id="GO:0005615">
    <property type="term" value="C:extracellular space"/>
    <property type="evidence" value="ECO:0007669"/>
    <property type="project" value="TreeGrafter"/>
</dbReference>
<dbReference type="GO" id="GO:0008270">
    <property type="term" value="F:zinc ion binding"/>
    <property type="evidence" value="ECO:0007669"/>
    <property type="project" value="InterPro"/>
</dbReference>
<evidence type="ECO:0000256" key="7">
    <source>
        <dbReference type="ARBA" id="ARBA00022438"/>
    </source>
</evidence>
<feature type="domain" description="Peptidase M1 membrane alanine aminopeptidase" evidence="18">
    <location>
        <begin position="247"/>
        <end position="456"/>
    </location>
</feature>
<keyword evidence="10" id="KW-0479">Metal-binding</keyword>
<dbReference type="Proteomes" id="UP000267249">
    <property type="component" value="Chromosome"/>
</dbReference>
<dbReference type="PRINTS" id="PR00756">
    <property type="entry name" value="ALADIPTASE"/>
</dbReference>
<dbReference type="EMBL" id="CP030139">
    <property type="protein sequence ID" value="AZB73237.1"/>
    <property type="molecule type" value="Genomic_DNA"/>
</dbReference>
<dbReference type="Gene3D" id="1.10.390.10">
    <property type="entry name" value="Neutral Protease Domain 2"/>
    <property type="match status" value="1"/>
</dbReference>
<dbReference type="InterPro" id="IPR042097">
    <property type="entry name" value="Aminopeptidase_N-like_N_sf"/>
</dbReference>
<dbReference type="GO" id="GO:0030089">
    <property type="term" value="C:phycobilisome"/>
    <property type="evidence" value="ECO:0007669"/>
    <property type="project" value="UniProtKB-KW"/>
</dbReference>
<comment type="similarity">
    <text evidence="3">Belongs to the CpcE/RpcE/PecE family.</text>
</comment>
<organism evidence="20 21">
    <name type="scientific">Synechococcus elongatus PCC 11801</name>
    <dbReference type="NCBI Taxonomy" id="2219813"/>
    <lineage>
        <taxon>Bacteria</taxon>
        <taxon>Bacillati</taxon>
        <taxon>Cyanobacteriota</taxon>
        <taxon>Cyanophyceae</taxon>
        <taxon>Synechococcales</taxon>
        <taxon>Synechococcaceae</taxon>
        <taxon>Synechococcus</taxon>
    </lineage>
</organism>
<sequence>MPQHHRFFSLGFDGSDRPSFELPGAKPHYVPDRPGQVEHIALDLTLDLQQQQVAGTCQIRLKPVRDGIELLELDAVQQQIEAVNVGRRSARFDYDGERLRIYLPNATKAGRSLEITIHYRLDRPQRGLYFIQPDEDYPNKPVQVWTQGEDEDSRYWFPCFDYPGQLATSELKVTLPKPYRAISNGEAIAVTDLGNQQQFHWRQSEPHPTYLMTLAVGDFAELEDSWDGIPIRYYVEKGREDQGLRTMGKTPRMVEFFSRTFGYRYPFVQYAQVCVDDFIFGGMENTACTLLTDRCLLDERAAIDNRSSETLVAHELAHQWFGDLLVIRHWSHGWIKEGMATYSESLWIDHEYGADEAAYYRLQTLRSYLDEDRNRYRRPIVTHVYREAIELYDRHLYEKGACVYHLLRTELGEELFWASIHRFVQQHAHQTVETVDLLRSIEQTTGRNLLPLFDQYVFRGGHPDFKVSYSWDADAKLAKLTVQQTQSKDGKDLFDLTVPIAFCQLRGRGRRVETESQVFRLRIHEAEQTFYLPLATKPDFISFDVGNHALKTVELDYPLAELRSQLQHDSDPVSRIQAATALAKLGGREAIAALADALHKDAFWGVRAEIAGQLGSIGLEAAETALIKAVKDSDPRVRRAVFTALGQSRSRDRYRALKAAVEAGDASYYAEASAITALAQVASQPIGGDRKDKAVVKLLKTVLKERSGWNEVVRSAAVTALAQFSDSAEALELIEAQTLRGVPQPLRLAAIRALGPVSAGQTEAAIARILATLQSLAQEDFFLTQVAVVMSLGRMKTPKALALLQTLAATSLDGRVKRLADEAIARVQKQLGPDQSFKQLREEVDQLRQENQKLQNRLLALEAKQ</sequence>
<evidence type="ECO:0000259" key="18">
    <source>
        <dbReference type="Pfam" id="PF01433"/>
    </source>
</evidence>
<dbReference type="FunFam" id="1.10.390.10:FF:000013">
    <property type="entry name" value="Aminopeptidase N"/>
    <property type="match status" value="1"/>
</dbReference>
<dbReference type="SMART" id="SM00567">
    <property type="entry name" value="EZ_HEAT"/>
    <property type="match status" value="6"/>
</dbReference>
<dbReference type="RefSeq" id="WP_208673826.1">
    <property type="nucleotide sequence ID" value="NZ_CP030139.2"/>
</dbReference>
<reference evidence="20 21" key="1">
    <citation type="journal article" date="2018" name="Sci. Rep.">
        <title>Genome Features and Biochemical Characteristics of a Robust, Fast Growing and Naturally Transformable Cyanobacterium Synechococcus elongatus PCC 11801 Isolated from India.</title>
        <authorList>
            <person name="Jaiswal D."/>
            <person name="Sengupta A."/>
            <person name="Sohoni S."/>
            <person name="Sengupta S."/>
            <person name="Phadnavis A.G."/>
            <person name="Pakrasi H.B."/>
            <person name="Wangikar P.P."/>
        </authorList>
    </citation>
    <scope>NUCLEOTIDE SEQUENCE [LARGE SCALE GENOMIC DNA]</scope>
    <source>
        <strain evidence="20 21">PCC 11801</strain>
    </source>
</reference>
<dbReference type="InterPro" id="IPR004155">
    <property type="entry name" value="PBS_lyase_HEAT"/>
</dbReference>
<keyword evidence="9" id="KW-0645">Protease</keyword>
<dbReference type="GO" id="GO:0016285">
    <property type="term" value="F:alanyl aminopeptidase activity"/>
    <property type="evidence" value="ECO:0007669"/>
    <property type="project" value="UniProtKB-EC"/>
</dbReference>
<dbReference type="PANTHER" id="PTHR11533">
    <property type="entry name" value="PROTEASE M1 ZINC METALLOPROTEASE"/>
    <property type="match status" value="1"/>
</dbReference>
<dbReference type="Gene3D" id="1.25.10.10">
    <property type="entry name" value="Leucine-rich Repeat Variant"/>
    <property type="match status" value="2"/>
</dbReference>
<name>A0AAN1QPZ8_SYNEL</name>
<evidence type="ECO:0000256" key="17">
    <source>
        <dbReference type="SAM" id="Coils"/>
    </source>
</evidence>
<feature type="coiled-coil region" evidence="17">
    <location>
        <begin position="837"/>
        <end position="864"/>
    </location>
</feature>
<evidence type="ECO:0000256" key="14">
    <source>
        <dbReference type="ARBA" id="ARBA00023049"/>
    </source>
</evidence>
<dbReference type="GO" id="GO:0070006">
    <property type="term" value="F:metalloaminopeptidase activity"/>
    <property type="evidence" value="ECO:0007669"/>
    <property type="project" value="TreeGrafter"/>
</dbReference>
<dbReference type="CDD" id="cd09603">
    <property type="entry name" value="M1_APN_like"/>
    <property type="match status" value="1"/>
</dbReference>
<evidence type="ECO:0000256" key="16">
    <source>
        <dbReference type="ARBA" id="ARBA00031533"/>
    </source>
</evidence>
<dbReference type="Gene3D" id="2.60.40.1730">
    <property type="entry name" value="tricorn interacting facor f3 domain"/>
    <property type="match status" value="1"/>
</dbReference>
<comment type="similarity">
    <text evidence="4">Belongs to the peptidase M1 family.</text>
</comment>
<dbReference type="GO" id="GO:0005737">
    <property type="term" value="C:cytoplasm"/>
    <property type="evidence" value="ECO:0007669"/>
    <property type="project" value="TreeGrafter"/>
</dbReference>
<evidence type="ECO:0000256" key="4">
    <source>
        <dbReference type="ARBA" id="ARBA00010136"/>
    </source>
</evidence>
<dbReference type="InterPro" id="IPR050344">
    <property type="entry name" value="Peptidase_M1_aminopeptidases"/>
</dbReference>
<evidence type="ECO:0000256" key="6">
    <source>
        <dbReference type="ARBA" id="ARBA00015611"/>
    </source>
</evidence>
<evidence type="ECO:0000256" key="1">
    <source>
        <dbReference type="ARBA" id="ARBA00000098"/>
    </source>
</evidence>
<dbReference type="InterPro" id="IPR001930">
    <property type="entry name" value="Peptidase_M1"/>
</dbReference>
<proteinExistence type="inferred from homology"/>
<evidence type="ECO:0000256" key="3">
    <source>
        <dbReference type="ARBA" id="ARBA00009299"/>
    </source>
</evidence>
<evidence type="ECO:0000313" key="20">
    <source>
        <dbReference type="EMBL" id="AZB73237.1"/>
    </source>
</evidence>
<keyword evidence="14" id="KW-0482">Metalloprotease</keyword>
<dbReference type="InterPro" id="IPR011989">
    <property type="entry name" value="ARM-like"/>
</dbReference>
<evidence type="ECO:0000256" key="13">
    <source>
        <dbReference type="ARBA" id="ARBA00022833"/>
    </source>
</evidence>
<evidence type="ECO:0000256" key="8">
    <source>
        <dbReference type="ARBA" id="ARBA00022549"/>
    </source>
</evidence>
<evidence type="ECO:0000256" key="9">
    <source>
        <dbReference type="ARBA" id="ARBA00022670"/>
    </source>
</evidence>
<evidence type="ECO:0000256" key="10">
    <source>
        <dbReference type="ARBA" id="ARBA00022723"/>
    </source>
</evidence>
<dbReference type="GO" id="GO:0006508">
    <property type="term" value="P:proteolysis"/>
    <property type="evidence" value="ECO:0007669"/>
    <property type="project" value="UniProtKB-KW"/>
</dbReference>
<dbReference type="SUPFAM" id="SSF48371">
    <property type="entry name" value="ARM repeat"/>
    <property type="match status" value="1"/>
</dbReference>
<dbReference type="InterPro" id="IPR027268">
    <property type="entry name" value="Peptidase_M4/M1_CTD_sf"/>
</dbReference>
<protein>
    <recommendedName>
        <fullName evidence="6">Aminopeptidase N</fullName>
        <ecNumber evidence="5">3.4.11.2</ecNumber>
    </recommendedName>
    <alternativeName>
        <fullName evidence="15">Alanine aminopeptidase</fullName>
    </alternativeName>
    <alternativeName>
        <fullName evidence="16">Lysyl aminopeptidase</fullName>
    </alternativeName>
</protein>
<evidence type="ECO:0000256" key="12">
    <source>
        <dbReference type="ARBA" id="ARBA00022801"/>
    </source>
</evidence>
<comment type="cofactor">
    <cofactor evidence="2">
        <name>Zn(2+)</name>
        <dbReference type="ChEBI" id="CHEBI:29105"/>
    </cofactor>
</comment>
<dbReference type="PANTHER" id="PTHR11533:SF174">
    <property type="entry name" value="PUROMYCIN-SENSITIVE AMINOPEPTIDASE-RELATED"/>
    <property type="match status" value="1"/>
</dbReference>
<comment type="catalytic activity">
    <reaction evidence="1">
        <text>Release of an N-terminal amino acid, Xaa-|-Yaa- from a peptide, amide or arylamide. Xaa is preferably Ala, but may be most amino acids including Pro (slow action). When a terminal hydrophobic residue is followed by a prolyl residue, the two may be released as an intact Xaa-Pro dipeptide.</text>
        <dbReference type="EC" id="3.4.11.2"/>
    </reaction>
</comment>
<keyword evidence="7" id="KW-0031">Aminopeptidase</keyword>
<dbReference type="Pfam" id="PF17900">
    <property type="entry name" value="Peptidase_M1_N"/>
    <property type="match status" value="1"/>
</dbReference>
<dbReference type="GO" id="GO:0042277">
    <property type="term" value="F:peptide binding"/>
    <property type="evidence" value="ECO:0007669"/>
    <property type="project" value="TreeGrafter"/>
</dbReference>
<evidence type="ECO:0000256" key="5">
    <source>
        <dbReference type="ARBA" id="ARBA00012564"/>
    </source>
</evidence>